<dbReference type="GeneID" id="36579693"/>
<dbReference type="Pfam" id="PF13424">
    <property type="entry name" value="TPR_12"/>
    <property type="match status" value="2"/>
</dbReference>
<dbReference type="SUPFAM" id="SSF48452">
    <property type="entry name" value="TPR-like"/>
    <property type="match status" value="2"/>
</dbReference>
<reference evidence="2 3" key="1">
    <citation type="submission" date="2016-04" db="EMBL/GenBank/DDBJ databases">
        <title>A degradative enzymes factory behind the ericoid mycorrhizal symbiosis.</title>
        <authorList>
            <consortium name="DOE Joint Genome Institute"/>
            <person name="Martino E."/>
            <person name="Morin E."/>
            <person name="Grelet G."/>
            <person name="Kuo A."/>
            <person name="Kohler A."/>
            <person name="Daghino S."/>
            <person name="Barry K."/>
            <person name="Choi C."/>
            <person name="Cichocki N."/>
            <person name="Clum A."/>
            <person name="Copeland A."/>
            <person name="Hainaut M."/>
            <person name="Haridas S."/>
            <person name="Labutti K."/>
            <person name="Lindquist E."/>
            <person name="Lipzen A."/>
            <person name="Khouja H.-R."/>
            <person name="Murat C."/>
            <person name="Ohm R."/>
            <person name="Olson A."/>
            <person name="Spatafora J."/>
            <person name="Veneault-Fourrey C."/>
            <person name="Henrissat B."/>
            <person name="Grigoriev I."/>
            <person name="Martin F."/>
            <person name="Perotto S."/>
        </authorList>
    </citation>
    <scope>NUCLEOTIDE SEQUENCE [LARGE SCALE GENOMIC DNA]</scope>
    <source>
        <strain evidence="2 3">E</strain>
    </source>
</reference>
<dbReference type="OrthoDB" id="3555837at2759"/>
<dbReference type="RefSeq" id="XP_024726806.1">
    <property type="nucleotide sequence ID" value="XM_024871611.1"/>
</dbReference>
<gene>
    <name evidence="2" type="ORF">K444DRAFT_285633</name>
</gene>
<accession>A0A2J6SGJ6</accession>
<dbReference type="PANTHER" id="PTHR46082">
    <property type="entry name" value="ATP/GTP-BINDING PROTEIN-RELATED"/>
    <property type="match status" value="1"/>
</dbReference>
<dbReference type="InParanoid" id="A0A2J6SGJ6"/>
<dbReference type="PANTHER" id="PTHR46082:SF6">
    <property type="entry name" value="AAA+ ATPASE DOMAIN-CONTAINING PROTEIN-RELATED"/>
    <property type="match status" value="1"/>
</dbReference>
<feature type="region of interest" description="Disordered" evidence="1">
    <location>
        <begin position="129"/>
        <end position="196"/>
    </location>
</feature>
<organism evidence="2 3">
    <name type="scientific">Hyaloscypha bicolor E</name>
    <dbReference type="NCBI Taxonomy" id="1095630"/>
    <lineage>
        <taxon>Eukaryota</taxon>
        <taxon>Fungi</taxon>
        <taxon>Dikarya</taxon>
        <taxon>Ascomycota</taxon>
        <taxon>Pezizomycotina</taxon>
        <taxon>Leotiomycetes</taxon>
        <taxon>Helotiales</taxon>
        <taxon>Hyaloscyphaceae</taxon>
        <taxon>Hyaloscypha</taxon>
        <taxon>Hyaloscypha bicolor</taxon>
    </lineage>
</organism>
<feature type="region of interest" description="Disordered" evidence="1">
    <location>
        <begin position="36"/>
        <end position="62"/>
    </location>
</feature>
<dbReference type="AlphaFoldDB" id="A0A2J6SGJ6"/>
<dbReference type="STRING" id="1095630.A0A2J6SGJ6"/>
<dbReference type="InterPro" id="IPR053137">
    <property type="entry name" value="NLR-like"/>
</dbReference>
<dbReference type="Gene3D" id="1.25.40.10">
    <property type="entry name" value="Tetratricopeptide repeat domain"/>
    <property type="match status" value="2"/>
</dbReference>
<dbReference type="Pfam" id="PF13374">
    <property type="entry name" value="TPR_10"/>
    <property type="match status" value="1"/>
</dbReference>
<dbReference type="InterPro" id="IPR011990">
    <property type="entry name" value="TPR-like_helical_dom_sf"/>
</dbReference>
<sequence length="625" mass="69497">MKIIVQKMQQRVGKNTAFRVRGQVVEPAKIQRWQKRSGTLDTLTMPNSLPGSSAPSTPSDISYDTVQEIRSPSPYKRNIDSLGGLISELEGNLPPSFPPPQIFDHMPSPQGDLGTDIASILVEDGNVFEGQTPAPFTAPPSPAPSQIHEAHGVSSDSSQHPILGGNLVSSENDIHAPFSSSTAGLAGPQPIKIPQKKHYKHKEELEFTRRLNDLQSNYGSDHPATIDTALRLAQIFEQQGRLRSSESLCKLSAELLQKSVGENDPRTLSAFSQLASIFIFQSQFSKAKTLLQAVHSRASKVLHPSHLVILCIKTTLATCLGTIGNHVEAEQIVREVIVLGKETLPPDHATMVSAMGTLERLLEEQGEYFEAEKMLVVLYETHVLNRYIEGQLQTRSKLSLLWILKGEAQKGMEALREVLAAQKQHFGPEHQDTLLTQQRFAVALQSIGRFVESEELFRDIVNISAKTVGRNHWMTLENEVRLADLFNIRRRFREAEELHKKVLRVSEKVYGWESRLTCFSASSLSATYHRQGRLEEAHSTKEKAFRGYLQILGPNHRKTRDCERGLILLTQEREQLQRSQDGASMSMDPQYGIVVEDAGLASFGISGSGLGGIFQPREGYVGIQH</sequence>
<name>A0A2J6SGJ6_9HELO</name>
<dbReference type="Proteomes" id="UP000235371">
    <property type="component" value="Unassembled WGS sequence"/>
</dbReference>
<evidence type="ECO:0000313" key="2">
    <source>
        <dbReference type="EMBL" id="PMD49902.1"/>
    </source>
</evidence>
<keyword evidence="3" id="KW-1185">Reference proteome</keyword>
<protein>
    <submittedName>
        <fullName evidence="2">TPR-like protein</fullName>
    </submittedName>
</protein>
<proteinExistence type="predicted"/>
<dbReference type="EMBL" id="KZ613919">
    <property type="protein sequence ID" value="PMD49902.1"/>
    <property type="molecule type" value="Genomic_DNA"/>
</dbReference>
<evidence type="ECO:0000256" key="1">
    <source>
        <dbReference type="SAM" id="MobiDB-lite"/>
    </source>
</evidence>
<evidence type="ECO:0000313" key="3">
    <source>
        <dbReference type="Proteomes" id="UP000235371"/>
    </source>
</evidence>